<comment type="caution">
    <text evidence="1">The sequence shown here is derived from an EMBL/GenBank/DDBJ whole genome shotgun (WGS) entry which is preliminary data.</text>
</comment>
<accession>A0AAD6ZZK7</accession>
<proteinExistence type="predicted"/>
<reference evidence="1" key="1">
    <citation type="submission" date="2023-03" db="EMBL/GenBank/DDBJ databases">
        <title>Massive genome expansion in bonnet fungi (Mycena s.s.) driven by repeated elements and novel gene families across ecological guilds.</title>
        <authorList>
            <consortium name="Lawrence Berkeley National Laboratory"/>
            <person name="Harder C.B."/>
            <person name="Miyauchi S."/>
            <person name="Viragh M."/>
            <person name="Kuo A."/>
            <person name="Thoen E."/>
            <person name="Andreopoulos B."/>
            <person name="Lu D."/>
            <person name="Skrede I."/>
            <person name="Drula E."/>
            <person name="Henrissat B."/>
            <person name="Morin E."/>
            <person name="Kohler A."/>
            <person name="Barry K."/>
            <person name="LaButti K."/>
            <person name="Morin E."/>
            <person name="Salamov A."/>
            <person name="Lipzen A."/>
            <person name="Mereny Z."/>
            <person name="Hegedus B."/>
            <person name="Baldrian P."/>
            <person name="Stursova M."/>
            <person name="Weitz H."/>
            <person name="Taylor A."/>
            <person name="Grigoriev I.V."/>
            <person name="Nagy L.G."/>
            <person name="Martin F."/>
            <person name="Kauserud H."/>
        </authorList>
    </citation>
    <scope>NUCLEOTIDE SEQUENCE</scope>
    <source>
        <strain evidence="1">CBHHK002</strain>
    </source>
</reference>
<evidence type="ECO:0000313" key="1">
    <source>
        <dbReference type="EMBL" id="KAJ7344073.1"/>
    </source>
</evidence>
<protein>
    <submittedName>
        <fullName evidence="1">Uncharacterized protein</fullName>
    </submittedName>
</protein>
<gene>
    <name evidence="1" type="ORF">DFH08DRAFT_810604</name>
</gene>
<name>A0AAD6ZZK7_9AGAR</name>
<organism evidence="1 2">
    <name type="scientific">Mycena albidolilacea</name>
    <dbReference type="NCBI Taxonomy" id="1033008"/>
    <lineage>
        <taxon>Eukaryota</taxon>
        <taxon>Fungi</taxon>
        <taxon>Dikarya</taxon>
        <taxon>Basidiomycota</taxon>
        <taxon>Agaricomycotina</taxon>
        <taxon>Agaricomycetes</taxon>
        <taxon>Agaricomycetidae</taxon>
        <taxon>Agaricales</taxon>
        <taxon>Marasmiineae</taxon>
        <taxon>Mycenaceae</taxon>
        <taxon>Mycena</taxon>
    </lineage>
</organism>
<evidence type="ECO:0000313" key="2">
    <source>
        <dbReference type="Proteomes" id="UP001218218"/>
    </source>
</evidence>
<sequence>MIGKREGHPCCGLHSSKGKREVQGAPPVAGYIQGVGGVGGRTGYLLLPVGTGWADILECISWRWNEGGRRSENPLLQATLVSEVLEAEQPSSTGRQEVQGTPTSKAISELQWWECTGNCRE</sequence>
<dbReference type="Proteomes" id="UP001218218">
    <property type="component" value="Unassembled WGS sequence"/>
</dbReference>
<keyword evidence="2" id="KW-1185">Reference proteome</keyword>
<dbReference type="EMBL" id="JARIHO010000022">
    <property type="protein sequence ID" value="KAJ7344073.1"/>
    <property type="molecule type" value="Genomic_DNA"/>
</dbReference>
<dbReference type="AlphaFoldDB" id="A0AAD6ZZK7"/>